<dbReference type="AlphaFoldDB" id="A0A3M2KY96"/>
<sequence>MVTMVSVRTVDVVPGELSARIQPGPAGPDGRPVTVVVSEGLRRHGQRELAFHFAPEPGEDPNATPDFVFWLLREVQREAAAGRSIGPGGRTVLRSPGWGLGITGFLYLDAPDLAPPAADGWAPLVVVPTLWDETAAVARFGAGRVLTMLGAATGVFPHPVALDRRRPPVLELNSHTATTMLSGLQTVSVPAVEAAANTAELRVTVAAAHAAALADTLRTPPPNSLALLTAPRHRTARLRYLFQPGGPALTIGERQPGDPLVAGNFVAYAANADTPSMAMLEDGFGVLMPPAEHTRLLSCLESQREFRCRTPQAEFVVAPR</sequence>
<accession>A0A3M2KY96</accession>
<name>A0A3M2KY96_9NOCA</name>
<dbReference type="Proteomes" id="UP000279275">
    <property type="component" value="Unassembled WGS sequence"/>
</dbReference>
<keyword evidence="2" id="KW-1185">Reference proteome</keyword>
<evidence type="ECO:0000313" key="1">
    <source>
        <dbReference type="EMBL" id="RMI29420.1"/>
    </source>
</evidence>
<evidence type="ECO:0000313" key="2">
    <source>
        <dbReference type="Proteomes" id="UP000279275"/>
    </source>
</evidence>
<reference evidence="1 2" key="1">
    <citation type="submission" date="2018-10" db="EMBL/GenBank/DDBJ databases">
        <title>Isolation from cow dung.</title>
        <authorList>
            <person name="Ling L."/>
        </authorList>
    </citation>
    <scope>NUCLEOTIDE SEQUENCE [LARGE SCALE GENOMIC DNA]</scope>
    <source>
        <strain evidence="1 2">NEAU-LL90</strain>
    </source>
</reference>
<dbReference type="EMBL" id="RFFH01000014">
    <property type="protein sequence ID" value="RMI29420.1"/>
    <property type="molecule type" value="Genomic_DNA"/>
</dbReference>
<organism evidence="1 2">
    <name type="scientific">Nocardia stercoris</name>
    <dbReference type="NCBI Taxonomy" id="2483361"/>
    <lineage>
        <taxon>Bacteria</taxon>
        <taxon>Bacillati</taxon>
        <taxon>Actinomycetota</taxon>
        <taxon>Actinomycetes</taxon>
        <taxon>Mycobacteriales</taxon>
        <taxon>Nocardiaceae</taxon>
        <taxon>Nocardia</taxon>
    </lineage>
</organism>
<proteinExistence type="predicted"/>
<protein>
    <submittedName>
        <fullName evidence="1">Uncharacterized protein</fullName>
    </submittedName>
</protein>
<comment type="caution">
    <text evidence="1">The sequence shown here is derived from an EMBL/GenBank/DDBJ whole genome shotgun (WGS) entry which is preliminary data.</text>
</comment>
<gene>
    <name evidence="1" type="ORF">EBN03_25370</name>
</gene>